<protein>
    <submittedName>
        <fullName evidence="1">17366_t:CDS:1</fullName>
    </submittedName>
</protein>
<keyword evidence="2" id="KW-1185">Reference proteome</keyword>
<dbReference type="AlphaFoldDB" id="A0A9N9P3F1"/>
<comment type="caution">
    <text evidence="1">The sequence shown here is derived from an EMBL/GenBank/DDBJ whole genome shotgun (WGS) entry which is preliminary data.</text>
</comment>
<dbReference type="Proteomes" id="UP000789405">
    <property type="component" value="Unassembled WGS sequence"/>
</dbReference>
<name>A0A9N9P3F1_9GLOM</name>
<proteinExistence type="predicted"/>
<reference evidence="1" key="1">
    <citation type="submission" date="2021-06" db="EMBL/GenBank/DDBJ databases">
        <authorList>
            <person name="Kallberg Y."/>
            <person name="Tangrot J."/>
            <person name="Rosling A."/>
        </authorList>
    </citation>
    <scope>NUCLEOTIDE SEQUENCE</scope>
    <source>
        <strain evidence="1">MA453B</strain>
    </source>
</reference>
<gene>
    <name evidence="1" type="ORF">DERYTH_LOCUS23084</name>
</gene>
<feature type="non-terminal residue" evidence="1">
    <location>
        <position position="80"/>
    </location>
</feature>
<organism evidence="1 2">
    <name type="scientific">Dentiscutata erythropus</name>
    <dbReference type="NCBI Taxonomy" id="1348616"/>
    <lineage>
        <taxon>Eukaryota</taxon>
        <taxon>Fungi</taxon>
        <taxon>Fungi incertae sedis</taxon>
        <taxon>Mucoromycota</taxon>
        <taxon>Glomeromycotina</taxon>
        <taxon>Glomeromycetes</taxon>
        <taxon>Diversisporales</taxon>
        <taxon>Gigasporaceae</taxon>
        <taxon>Dentiscutata</taxon>
    </lineage>
</organism>
<evidence type="ECO:0000313" key="2">
    <source>
        <dbReference type="Proteomes" id="UP000789405"/>
    </source>
</evidence>
<sequence length="80" mass="9436">MHIAFLDYTDIIEDATIESDHNIILPEFSILLTISSSYKQPLRKVPLWKQVSSEQIQKYQTHIDQNLTKIYLHIPQIQNQ</sequence>
<dbReference type="EMBL" id="CAJVPY010033976">
    <property type="protein sequence ID" value="CAG8799524.1"/>
    <property type="molecule type" value="Genomic_DNA"/>
</dbReference>
<evidence type="ECO:0000313" key="1">
    <source>
        <dbReference type="EMBL" id="CAG8799524.1"/>
    </source>
</evidence>
<accession>A0A9N9P3F1</accession>